<evidence type="ECO:0000313" key="2">
    <source>
        <dbReference type="Proteomes" id="UP001595377"/>
    </source>
</evidence>
<gene>
    <name evidence="1" type="ORF">ACFOHH_24900</name>
</gene>
<comment type="caution">
    <text evidence="1">The sequence shown here is derived from an EMBL/GenBank/DDBJ whole genome shotgun (WGS) entry which is preliminary data.</text>
</comment>
<proteinExistence type="predicted"/>
<dbReference type="Proteomes" id="UP001595377">
    <property type="component" value="Unassembled WGS sequence"/>
</dbReference>
<keyword evidence="2" id="KW-1185">Reference proteome</keyword>
<dbReference type="InterPro" id="IPR056955">
    <property type="entry name" value="ORC-CDC6-like"/>
</dbReference>
<dbReference type="Pfam" id="PF24389">
    <property type="entry name" value="ORC-CDC6-like"/>
    <property type="match status" value="1"/>
</dbReference>
<accession>A0ABV7DNJ4</accession>
<sequence length="672" mass="75954">MTLRRYDENPFDLVKASDFSATEILEYWVDMAADRGGLVDILKPKLLMPMLLLGGKGSGKTHLMRYCSAPVQSARYEGNLCQAISKEGYLGIYVPAEGLNSQKFAGKGQDDELWLAVFSMYFELWLVTSLLSVVQQCTKLSELGELDEAKLIDGIAALFDKDVKNEFVDLSSLIDYLTIVRKNIDYAANNVAITRKRPEIEIIFSSGRLVYGIPKVIASVCAFFSETVFVYLVDEAENFTNLQQRFLNSLVRYRTGNSTIKIGARLYGVRTYDTLGSGEPIKRGSEYERVELDNFLRANKPDYEIFIRKLVSKRLQQAGLPAATGSGEELAACFEELDNAHFFQQPLLNILREREKKGAERPYFKRLRGYLKQFVDPSEKHSDAIIDGLRSNKNPLLEKINTLLLYRDWERDPVKLLDASKKIQLQCAAFLTGDSHGASYADVVKHFDSDMLAQFYRDCGVNIPYCGLGTLVHLSQGIPRNLLGILKQIYRRSLFAGERPFAGGKISVASQSSGVLDSAAWFWEDAQPDSFGPEVRQSIEALALLFRTIRFSDRPAECDLCTFSVDEEKLSENSRNVLRTCENWSYLIRIPGGAKNKNSKEVDEKYQFGPMLAPRWGISVHRRGNLELKPELAEAIFDIEKRQKLPDIFRERVGSMFIENVTATKSAQKSLF</sequence>
<dbReference type="RefSeq" id="WP_257316693.1">
    <property type="nucleotide sequence ID" value="NZ_JANFDG010000021.1"/>
</dbReference>
<name>A0ABV7DNJ4_9HYPH</name>
<protein>
    <submittedName>
        <fullName evidence="1">Uncharacterized protein</fullName>
    </submittedName>
</protein>
<dbReference type="EMBL" id="JBHRSP010000053">
    <property type="protein sequence ID" value="MFC3076375.1"/>
    <property type="molecule type" value="Genomic_DNA"/>
</dbReference>
<organism evidence="1 2">
    <name type="scientific">Shinella pollutisoli</name>
    <dbReference type="NCBI Taxonomy" id="2250594"/>
    <lineage>
        <taxon>Bacteria</taxon>
        <taxon>Pseudomonadati</taxon>
        <taxon>Pseudomonadota</taxon>
        <taxon>Alphaproteobacteria</taxon>
        <taxon>Hyphomicrobiales</taxon>
        <taxon>Rhizobiaceae</taxon>
        <taxon>Shinella</taxon>
    </lineage>
</organism>
<reference evidence="2" key="1">
    <citation type="journal article" date="2019" name="Int. J. Syst. Evol. Microbiol.">
        <title>The Global Catalogue of Microorganisms (GCM) 10K type strain sequencing project: providing services to taxonomists for standard genome sequencing and annotation.</title>
        <authorList>
            <consortium name="The Broad Institute Genomics Platform"/>
            <consortium name="The Broad Institute Genome Sequencing Center for Infectious Disease"/>
            <person name="Wu L."/>
            <person name="Ma J."/>
        </authorList>
    </citation>
    <scope>NUCLEOTIDE SEQUENCE [LARGE SCALE GENOMIC DNA]</scope>
    <source>
        <strain evidence="2">KCTC 52677</strain>
    </source>
</reference>
<evidence type="ECO:0000313" key="1">
    <source>
        <dbReference type="EMBL" id="MFC3076375.1"/>
    </source>
</evidence>